<sequence length="17" mass="1794">MAIIVATVLATINHLTI</sequence>
<name>A0A392TB65_9FABA</name>
<organism evidence="1 2">
    <name type="scientific">Trifolium medium</name>
    <dbReference type="NCBI Taxonomy" id="97028"/>
    <lineage>
        <taxon>Eukaryota</taxon>
        <taxon>Viridiplantae</taxon>
        <taxon>Streptophyta</taxon>
        <taxon>Embryophyta</taxon>
        <taxon>Tracheophyta</taxon>
        <taxon>Spermatophyta</taxon>
        <taxon>Magnoliopsida</taxon>
        <taxon>eudicotyledons</taxon>
        <taxon>Gunneridae</taxon>
        <taxon>Pentapetalae</taxon>
        <taxon>rosids</taxon>
        <taxon>fabids</taxon>
        <taxon>Fabales</taxon>
        <taxon>Fabaceae</taxon>
        <taxon>Papilionoideae</taxon>
        <taxon>50 kb inversion clade</taxon>
        <taxon>NPAAA clade</taxon>
        <taxon>Hologalegina</taxon>
        <taxon>IRL clade</taxon>
        <taxon>Trifolieae</taxon>
        <taxon>Trifolium</taxon>
    </lineage>
</organism>
<keyword evidence="2" id="KW-1185">Reference proteome</keyword>
<dbReference type="Proteomes" id="UP000265520">
    <property type="component" value="Unassembled WGS sequence"/>
</dbReference>
<feature type="non-terminal residue" evidence="1">
    <location>
        <position position="17"/>
    </location>
</feature>
<reference evidence="1 2" key="1">
    <citation type="journal article" date="2018" name="Front. Plant Sci.">
        <title>Red Clover (Trifolium pratense) and Zigzag Clover (T. medium) - A Picture of Genomic Similarities and Differences.</title>
        <authorList>
            <person name="Dluhosova J."/>
            <person name="Istvanek J."/>
            <person name="Nedelnik J."/>
            <person name="Repkova J."/>
        </authorList>
    </citation>
    <scope>NUCLEOTIDE SEQUENCE [LARGE SCALE GENOMIC DNA]</scope>
    <source>
        <strain evidence="2">cv. 10/8</strain>
        <tissue evidence="1">Leaf</tissue>
    </source>
</reference>
<dbReference type="AlphaFoldDB" id="A0A392TB65"/>
<protein>
    <submittedName>
        <fullName evidence="1">Uncharacterized protein</fullName>
    </submittedName>
</protein>
<comment type="caution">
    <text evidence="1">The sequence shown here is derived from an EMBL/GenBank/DDBJ whole genome shotgun (WGS) entry which is preliminary data.</text>
</comment>
<evidence type="ECO:0000313" key="1">
    <source>
        <dbReference type="EMBL" id="MCI57366.1"/>
    </source>
</evidence>
<proteinExistence type="predicted"/>
<dbReference type="EMBL" id="LXQA010527908">
    <property type="protein sequence ID" value="MCI57366.1"/>
    <property type="molecule type" value="Genomic_DNA"/>
</dbReference>
<evidence type="ECO:0000313" key="2">
    <source>
        <dbReference type="Proteomes" id="UP000265520"/>
    </source>
</evidence>
<accession>A0A392TB65</accession>